<comment type="caution">
    <text evidence="1">The sequence shown here is derived from an EMBL/GenBank/DDBJ whole genome shotgun (WGS) entry which is preliminary data.</text>
</comment>
<reference evidence="1 2" key="1">
    <citation type="submission" date="2021-06" db="EMBL/GenBank/DDBJ databases">
        <title>Caerostris extrusa draft genome.</title>
        <authorList>
            <person name="Kono N."/>
            <person name="Arakawa K."/>
        </authorList>
    </citation>
    <scope>NUCLEOTIDE SEQUENCE [LARGE SCALE GENOMIC DNA]</scope>
</reference>
<gene>
    <name evidence="1" type="ORF">CEXT_459351</name>
</gene>
<evidence type="ECO:0000313" key="1">
    <source>
        <dbReference type="EMBL" id="GIX70191.1"/>
    </source>
</evidence>
<dbReference type="EMBL" id="BPLR01002120">
    <property type="protein sequence ID" value="GIX70191.1"/>
    <property type="molecule type" value="Genomic_DNA"/>
</dbReference>
<dbReference type="Proteomes" id="UP001054945">
    <property type="component" value="Unassembled WGS sequence"/>
</dbReference>
<accession>A0AAV4MDP3</accession>
<keyword evidence="2" id="KW-1185">Reference proteome</keyword>
<name>A0AAV4MDP3_CAEEX</name>
<sequence length="190" mass="21735">MSVPSKAYARCPPFWDLHESLKKTQRKEIKTIKLGEIVSAKQLEGALPTYALICFDDDDAIVWFCRFTFDCFSSAIAALEFQIEDNNFPSGITELKVKYGLPVTTFLSVLPVCRLFSSWYRNIAKEFRKHLKYLKTKIPHQDLLGKLFFRRGCQELRLREVGAGGLFYGRSRNGSGRETAGAFHWNALVL</sequence>
<protein>
    <submittedName>
        <fullName evidence="1">Uncharacterized protein</fullName>
    </submittedName>
</protein>
<organism evidence="1 2">
    <name type="scientific">Caerostris extrusa</name>
    <name type="common">Bark spider</name>
    <name type="synonym">Caerostris bankana</name>
    <dbReference type="NCBI Taxonomy" id="172846"/>
    <lineage>
        <taxon>Eukaryota</taxon>
        <taxon>Metazoa</taxon>
        <taxon>Ecdysozoa</taxon>
        <taxon>Arthropoda</taxon>
        <taxon>Chelicerata</taxon>
        <taxon>Arachnida</taxon>
        <taxon>Araneae</taxon>
        <taxon>Araneomorphae</taxon>
        <taxon>Entelegynae</taxon>
        <taxon>Araneoidea</taxon>
        <taxon>Araneidae</taxon>
        <taxon>Caerostris</taxon>
    </lineage>
</organism>
<proteinExistence type="predicted"/>
<evidence type="ECO:0000313" key="2">
    <source>
        <dbReference type="Proteomes" id="UP001054945"/>
    </source>
</evidence>
<dbReference type="AlphaFoldDB" id="A0AAV4MDP3"/>